<feature type="region of interest" description="Disordered" evidence="1">
    <location>
        <begin position="1"/>
        <end position="38"/>
    </location>
</feature>
<protein>
    <recommendedName>
        <fullName evidence="5">Cell division protein FtsL</fullName>
    </recommendedName>
</protein>
<keyword evidence="4" id="KW-1185">Reference proteome</keyword>
<evidence type="ECO:0000256" key="2">
    <source>
        <dbReference type="SAM" id="Phobius"/>
    </source>
</evidence>
<feature type="compositionally biased region" description="Polar residues" evidence="1">
    <location>
        <begin position="1"/>
        <end position="17"/>
    </location>
</feature>
<reference evidence="3" key="1">
    <citation type="journal article" date="2014" name="Int. J. Syst. Evol. Microbiol.">
        <title>Complete genome sequence of Corynebacterium casei LMG S-19264T (=DSM 44701T), isolated from a smear-ripened cheese.</title>
        <authorList>
            <consortium name="US DOE Joint Genome Institute (JGI-PGF)"/>
            <person name="Walter F."/>
            <person name="Albersmeier A."/>
            <person name="Kalinowski J."/>
            <person name="Ruckert C."/>
        </authorList>
    </citation>
    <scope>NUCLEOTIDE SEQUENCE</scope>
    <source>
        <strain evidence="3">CCM 8606</strain>
    </source>
</reference>
<keyword evidence="2" id="KW-1133">Transmembrane helix</keyword>
<comment type="caution">
    <text evidence="3">The sequence shown here is derived from an EMBL/GenBank/DDBJ whole genome shotgun (WGS) entry which is preliminary data.</text>
</comment>
<gene>
    <name evidence="3" type="ORF">GCM10007377_04060</name>
</gene>
<evidence type="ECO:0008006" key="5">
    <source>
        <dbReference type="Google" id="ProtNLM"/>
    </source>
</evidence>
<proteinExistence type="predicted"/>
<accession>A0A8J3AGS2</accession>
<sequence length="158" mass="16817">MRRSQLTLLSGTSSPVRSASERSAKSRPQSRNSGIAMYGAPRLKAKTAHRANSVSALMRIGKAIAAARVRAVHVVLAVVILVSSLFGSLLLRTQMVQDSFAITQTQQSIGRLTQDIQEKQVQLEKLQASLPNKASDLGMVPGAESVTIDVSGAVKATH</sequence>
<dbReference type="AlphaFoldDB" id="A0A8J3AGS2"/>
<name>A0A8J3AGS2_9BIFI</name>
<feature type="transmembrane region" description="Helical" evidence="2">
    <location>
        <begin position="71"/>
        <end position="91"/>
    </location>
</feature>
<dbReference type="Proteomes" id="UP000619536">
    <property type="component" value="Unassembled WGS sequence"/>
</dbReference>
<evidence type="ECO:0000313" key="3">
    <source>
        <dbReference type="EMBL" id="GGI13058.1"/>
    </source>
</evidence>
<reference evidence="3" key="2">
    <citation type="submission" date="2020-09" db="EMBL/GenBank/DDBJ databases">
        <authorList>
            <person name="Sun Q."/>
            <person name="Sedlacek I."/>
        </authorList>
    </citation>
    <scope>NUCLEOTIDE SEQUENCE</scope>
    <source>
        <strain evidence="3">CCM 8606</strain>
    </source>
</reference>
<dbReference type="EMBL" id="BMDH01000001">
    <property type="protein sequence ID" value="GGI13058.1"/>
    <property type="molecule type" value="Genomic_DNA"/>
</dbReference>
<keyword evidence="2" id="KW-0812">Transmembrane</keyword>
<evidence type="ECO:0000256" key="1">
    <source>
        <dbReference type="SAM" id="MobiDB-lite"/>
    </source>
</evidence>
<organism evidence="3 4">
    <name type="scientific">Galliscardovia ingluviei</name>
    <dbReference type="NCBI Taxonomy" id="1769422"/>
    <lineage>
        <taxon>Bacteria</taxon>
        <taxon>Bacillati</taxon>
        <taxon>Actinomycetota</taxon>
        <taxon>Actinomycetes</taxon>
        <taxon>Bifidobacteriales</taxon>
        <taxon>Bifidobacteriaceae</taxon>
        <taxon>Galliscardovia</taxon>
    </lineage>
</organism>
<evidence type="ECO:0000313" key="4">
    <source>
        <dbReference type="Proteomes" id="UP000619536"/>
    </source>
</evidence>
<dbReference type="RefSeq" id="WP_229714686.1">
    <property type="nucleotide sequence ID" value="NZ_BMDH01000001.1"/>
</dbReference>
<keyword evidence="2" id="KW-0472">Membrane</keyword>